<keyword evidence="2" id="KW-1185">Reference proteome</keyword>
<dbReference type="InterPro" id="IPR050261">
    <property type="entry name" value="FrsA_esterase"/>
</dbReference>
<comment type="caution">
    <text evidence="1">The sequence shown here is derived from an EMBL/GenBank/DDBJ whole genome shotgun (WGS) entry which is preliminary data.</text>
</comment>
<dbReference type="Proteomes" id="UP001597414">
    <property type="component" value="Unassembled WGS sequence"/>
</dbReference>
<dbReference type="PANTHER" id="PTHR22946">
    <property type="entry name" value="DIENELACTONE HYDROLASE DOMAIN-CONTAINING PROTEIN-RELATED"/>
    <property type="match status" value="1"/>
</dbReference>
<evidence type="ECO:0000313" key="2">
    <source>
        <dbReference type="Proteomes" id="UP001597414"/>
    </source>
</evidence>
<gene>
    <name evidence="1" type="ORF">ACFSKV_17265</name>
</gene>
<dbReference type="RefSeq" id="WP_380805592.1">
    <property type="nucleotide sequence ID" value="NZ_JBHUIV010000025.1"/>
</dbReference>
<dbReference type="EMBL" id="JBHUIV010000025">
    <property type="protein sequence ID" value="MFD2203332.1"/>
    <property type="molecule type" value="Genomic_DNA"/>
</dbReference>
<keyword evidence="1" id="KW-0378">Hydrolase</keyword>
<reference evidence="2" key="1">
    <citation type="journal article" date="2019" name="Int. J. Syst. Evol. Microbiol.">
        <title>The Global Catalogue of Microorganisms (GCM) 10K type strain sequencing project: providing services to taxonomists for standard genome sequencing and annotation.</title>
        <authorList>
            <consortium name="The Broad Institute Genomics Platform"/>
            <consortium name="The Broad Institute Genome Sequencing Center for Infectious Disease"/>
            <person name="Wu L."/>
            <person name="Ma J."/>
        </authorList>
    </citation>
    <scope>NUCLEOTIDE SEQUENCE [LARGE SCALE GENOMIC DNA]</scope>
    <source>
        <strain evidence="2">KCTC 19812</strain>
    </source>
</reference>
<name>A0ABW5BB20_9BACT</name>
<dbReference type="SUPFAM" id="SSF53474">
    <property type="entry name" value="alpha/beta-Hydrolases"/>
    <property type="match status" value="1"/>
</dbReference>
<dbReference type="InterPro" id="IPR029058">
    <property type="entry name" value="AB_hydrolase_fold"/>
</dbReference>
<protein>
    <submittedName>
        <fullName evidence="1">Dienelactone hydrolase family protein</fullName>
        <ecNumber evidence="1">3.1.-.-</ecNumber>
    </submittedName>
</protein>
<dbReference type="PANTHER" id="PTHR22946:SF8">
    <property type="entry name" value="ACETYL XYLAN ESTERASE DOMAIN-CONTAINING PROTEIN"/>
    <property type="match status" value="1"/>
</dbReference>
<accession>A0ABW5BB20</accession>
<dbReference type="GO" id="GO:0016787">
    <property type="term" value="F:hydrolase activity"/>
    <property type="evidence" value="ECO:0007669"/>
    <property type="project" value="UniProtKB-KW"/>
</dbReference>
<dbReference type="Gene3D" id="3.40.50.1820">
    <property type="entry name" value="alpha/beta hydrolase"/>
    <property type="match status" value="1"/>
</dbReference>
<evidence type="ECO:0000313" key="1">
    <source>
        <dbReference type="EMBL" id="MFD2203332.1"/>
    </source>
</evidence>
<organism evidence="1 2">
    <name type="scientific">Shivajiella indica</name>
    <dbReference type="NCBI Taxonomy" id="872115"/>
    <lineage>
        <taxon>Bacteria</taxon>
        <taxon>Pseudomonadati</taxon>
        <taxon>Bacteroidota</taxon>
        <taxon>Cytophagia</taxon>
        <taxon>Cytophagales</taxon>
        <taxon>Cyclobacteriaceae</taxon>
        <taxon>Shivajiella</taxon>
    </lineage>
</organism>
<proteinExistence type="predicted"/>
<dbReference type="EC" id="3.1.-.-" evidence="1"/>
<sequence>MTPNRREFIKYTGMTGIGMLSGSFGELLTNPAIVQNSLSMQEPFQKNQLGGYGPWAKSLFLDDLPELSFRKEEFTDIEAWKNAGIKKTKERMGYLGLEGKPKITVHRQSKFDGLICEEISYQLPYGNPTRAVILKPENTKGKLPAVLGLHCHGGNKYLGLEKIAKTGNDVSDYVQQHQDTYYEGKAWANELAKRGYVVMVHDTFTFGSRRVMLEDVPEERRMGIFDFDMSKKENIDAYNRWASDHEHIMAKSLFSAGISWPAVYLAEDQVALDILASREDVDKERLGCAGLSGGGLRTVMLGGLDPRISCAISVGFMTTWVDLLLNKSHTHTWMIYIPLLPRELDFPEIFALRAPKPTLVLNDMEDNLFTLEEMKKADGILSGIFQKAGASDRYKCSFYPGPHKFDQAMQEEAFIWFDRWIKKG</sequence>